<dbReference type="AlphaFoldDB" id="W7JUX2"/>
<sequence>MLSDVLYNSYNIIVLVFTYEELNMNVLMDIIELIEKRKFKYIDKNVKLKKYNNLYKGKNKYVLKIWKRLINENNYFDKYKEFSFVNFRYVCEFLLNIKTKIIQTLIRL</sequence>
<proteinExistence type="predicted"/>
<dbReference type="Proteomes" id="UP000030697">
    <property type="component" value="Unassembled WGS sequence"/>
</dbReference>
<evidence type="ECO:0000313" key="1">
    <source>
        <dbReference type="EMBL" id="EWC75341.1"/>
    </source>
</evidence>
<reference evidence="1 2" key="1">
    <citation type="submission" date="2013-02" db="EMBL/GenBank/DDBJ databases">
        <title>The Genome Sequence of Plasmodium falciparum UGT5.1.</title>
        <authorList>
            <consortium name="The Broad Institute Genome Sequencing Platform"/>
            <consortium name="The Broad Institute Genome Sequencing Center for Infectious Disease"/>
            <person name="Neafsey D."/>
            <person name="Cheeseman I."/>
            <person name="Volkman S."/>
            <person name="Adams J."/>
            <person name="Walker B."/>
            <person name="Young S.K."/>
            <person name="Zeng Q."/>
            <person name="Gargeya S."/>
            <person name="Fitzgerald M."/>
            <person name="Haas B."/>
            <person name="Abouelleil A."/>
            <person name="Alvarado L."/>
            <person name="Arachchi H.M."/>
            <person name="Berlin A.M."/>
            <person name="Chapman S.B."/>
            <person name="Dewar J."/>
            <person name="Goldberg J."/>
            <person name="Griggs A."/>
            <person name="Gujja S."/>
            <person name="Hansen M."/>
            <person name="Howarth C."/>
            <person name="Imamovic A."/>
            <person name="Larimer J."/>
            <person name="McCowan C."/>
            <person name="Murphy C."/>
            <person name="Neiman D."/>
            <person name="Pearson M."/>
            <person name="Priest M."/>
            <person name="Roberts A."/>
            <person name="Saif S."/>
            <person name="Shea T."/>
            <person name="Sisk P."/>
            <person name="Sykes S."/>
            <person name="Wortman J."/>
            <person name="Nusbaum C."/>
            <person name="Birren B."/>
        </authorList>
    </citation>
    <scope>NUCLEOTIDE SEQUENCE [LARGE SCALE GENOMIC DNA]</scope>
    <source>
        <strain evidence="1 2">UGT5.1</strain>
    </source>
</reference>
<organism evidence="1 2">
    <name type="scientific">Plasmodium falciparum UGT5.1</name>
    <dbReference type="NCBI Taxonomy" id="1237627"/>
    <lineage>
        <taxon>Eukaryota</taxon>
        <taxon>Sar</taxon>
        <taxon>Alveolata</taxon>
        <taxon>Apicomplexa</taxon>
        <taxon>Aconoidasida</taxon>
        <taxon>Haemosporida</taxon>
        <taxon>Plasmodiidae</taxon>
        <taxon>Plasmodium</taxon>
        <taxon>Plasmodium (Laverania)</taxon>
    </lineage>
</organism>
<accession>W7JUX2</accession>
<name>W7JUX2_PLAFA</name>
<gene>
    <name evidence="1" type="ORF">C923_04016</name>
</gene>
<protein>
    <submittedName>
        <fullName evidence="1">Uncharacterized protein</fullName>
    </submittedName>
</protein>
<dbReference type="EMBL" id="KE124652">
    <property type="protein sequence ID" value="EWC75341.1"/>
    <property type="molecule type" value="Genomic_DNA"/>
</dbReference>
<evidence type="ECO:0000313" key="2">
    <source>
        <dbReference type="Proteomes" id="UP000030697"/>
    </source>
</evidence>